<dbReference type="Gene3D" id="3.40.630.10">
    <property type="entry name" value="Zn peptidases"/>
    <property type="match status" value="1"/>
</dbReference>
<name>A0A9X4SG57_9LACT</name>
<dbReference type="GO" id="GO:0004180">
    <property type="term" value="F:carboxypeptidase activity"/>
    <property type="evidence" value="ECO:0007669"/>
    <property type="project" value="TreeGrafter"/>
</dbReference>
<protein>
    <submittedName>
        <fullName evidence="3">M28 family peptidase</fullName>
    </submittedName>
</protein>
<dbReference type="PANTHER" id="PTHR10404:SF46">
    <property type="entry name" value="VACUOLAR PROTEIN SORTING-ASSOCIATED PROTEIN 70"/>
    <property type="match status" value="1"/>
</dbReference>
<dbReference type="InterPro" id="IPR007484">
    <property type="entry name" value="Peptidase_M28"/>
</dbReference>
<keyword evidence="4" id="KW-1185">Reference proteome</keyword>
<feature type="non-terminal residue" evidence="3">
    <location>
        <position position="76"/>
    </location>
</feature>
<sequence length="76" mass="8130">RINGSAHPDQWVISGNHRDAWVFGGVDPSSGSTVLMETARVLGSLAQSGFRPARSIVLASWDAEEFALASSTEWGE</sequence>
<reference evidence="3" key="1">
    <citation type="submission" date="2022-06" db="EMBL/GenBank/DDBJ databases">
        <title>Lactococcus from bovine mastitis in China.</title>
        <authorList>
            <person name="Lin Y."/>
            <person name="Han B."/>
        </authorList>
    </citation>
    <scope>NUCLEOTIDE SEQUENCE</scope>
    <source>
        <strain evidence="3">Ningxia-I-26</strain>
    </source>
</reference>
<comment type="caution">
    <text evidence="3">The sequence shown here is derived from an EMBL/GenBank/DDBJ whole genome shotgun (WGS) entry which is preliminary data.</text>
</comment>
<comment type="similarity">
    <text evidence="1">Belongs to the peptidase M28 family. M28B subfamily.</text>
</comment>
<dbReference type="RefSeq" id="WP_279369219.1">
    <property type="nucleotide sequence ID" value="NZ_JAMWFV010000214.1"/>
</dbReference>
<organism evidence="3 4">
    <name type="scientific">Lactococcus formosensis</name>
    <dbReference type="NCBI Taxonomy" id="1281486"/>
    <lineage>
        <taxon>Bacteria</taxon>
        <taxon>Bacillati</taxon>
        <taxon>Bacillota</taxon>
        <taxon>Bacilli</taxon>
        <taxon>Lactobacillales</taxon>
        <taxon>Streptococcaceae</taxon>
        <taxon>Lactococcus</taxon>
    </lineage>
</organism>
<evidence type="ECO:0000313" key="3">
    <source>
        <dbReference type="EMBL" id="MDG6146427.1"/>
    </source>
</evidence>
<dbReference type="Proteomes" id="UP001153199">
    <property type="component" value="Unassembled WGS sequence"/>
</dbReference>
<accession>A0A9X4SG57</accession>
<evidence type="ECO:0000313" key="4">
    <source>
        <dbReference type="Proteomes" id="UP001153199"/>
    </source>
</evidence>
<evidence type="ECO:0000259" key="2">
    <source>
        <dbReference type="Pfam" id="PF04389"/>
    </source>
</evidence>
<gene>
    <name evidence="3" type="ORF">NF717_12355</name>
</gene>
<dbReference type="Pfam" id="PF04389">
    <property type="entry name" value="Peptidase_M28"/>
    <property type="match status" value="1"/>
</dbReference>
<feature type="domain" description="Peptidase M28" evidence="2">
    <location>
        <begin position="2"/>
        <end position="74"/>
    </location>
</feature>
<proteinExistence type="inferred from homology"/>
<dbReference type="PANTHER" id="PTHR10404">
    <property type="entry name" value="N-ACETYLATED-ALPHA-LINKED ACIDIC DIPEPTIDASE"/>
    <property type="match status" value="1"/>
</dbReference>
<dbReference type="InterPro" id="IPR039373">
    <property type="entry name" value="Peptidase_M28B"/>
</dbReference>
<dbReference type="EMBL" id="JAMWFV010000214">
    <property type="protein sequence ID" value="MDG6146427.1"/>
    <property type="molecule type" value="Genomic_DNA"/>
</dbReference>
<dbReference type="AlphaFoldDB" id="A0A9X4SG57"/>
<feature type="non-terminal residue" evidence="3">
    <location>
        <position position="1"/>
    </location>
</feature>
<dbReference type="SUPFAM" id="SSF53187">
    <property type="entry name" value="Zn-dependent exopeptidases"/>
    <property type="match status" value="1"/>
</dbReference>
<dbReference type="FunFam" id="3.40.630.10:FF:000101">
    <property type="entry name" value="N-acetylated alpha-linked acidic dipeptidase like 1"/>
    <property type="match status" value="1"/>
</dbReference>
<evidence type="ECO:0000256" key="1">
    <source>
        <dbReference type="ARBA" id="ARBA00005634"/>
    </source>
</evidence>